<organism evidence="3 4">
    <name type="scientific">Pontibacter mangrovi</name>
    <dbReference type="NCBI Taxonomy" id="2589816"/>
    <lineage>
        <taxon>Bacteria</taxon>
        <taxon>Pseudomonadati</taxon>
        <taxon>Bacteroidota</taxon>
        <taxon>Cytophagia</taxon>
        <taxon>Cytophagales</taxon>
        <taxon>Hymenobacteraceae</taxon>
        <taxon>Pontibacter</taxon>
    </lineage>
</organism>
<evidence type="ECO:0000313" key="4">
    <source>
        <dbReference type="Proteomes" id="UP000316727"/>
    </source>
</evidence>
<feature type="chain" id="PRO_5021221016" evidence="1">
    <location>
        <begin position="21"/>
        <end position="194"/>
    </location>
</feature>
<evidence type="ECO:0000313" key="3">
    <source>
        <dbReference type="EMBL" id="TPE45272.1"/>
    </source>
</evidence>
<dbReference type="InterPro" id="IPR025665">
    <property type="entry name" value="Beta-barrel_OMP_2"/>
</dbReference>
<dbReference type="AlphaFoldDB" id="A0A501W962"/>
<feature type="signal peptide" evidence="1">
    <location>
        <begin position="1"/>
        <end position="20"/>
    </location>
</feature>
<keyword evidence="1" id="KW-0732">Signal</keyword>
<keyword evidence="4" id="KW-1185">Reference proteome</keyword>
<name>A0A501W962_9BACT</name>
<evidence type="ECO:0000259" key="2">
    <source>
        <dbReference type="Pfam" id="PF13568"/>
    </source>
</evidence>
<gene>
    <name evidence="3" type="ORF">FJM65_04325</name>
</gene>
<accession>A0A501W962</accession>
<reference evidence="3 4" key="1">
    <citation type="submission" date="2019-06" db="EMBL/GenBank/DDBJ databases">
        <title>A novel bacterium of genus Pontibacter, isolated from marine sediment.</title>
        <authorList>
            <person name="Huang H."/>
            <person name="Mo K."/>
            <person name="Hu Y."/>
        </authorList>
    </citation>
    <scope>NUCLEOTIDE SEQUENCE [LARGE SCALE GENOMIC DNA]</scope>
    <source>
        <strain evidence="3 4">HB172049</strain>
    </source>
</reference>
<sequence length="194" mass="21947">MKKLYFLFLALFLIQSMAEAQEKPRFGLKGGINVSDYTGRGYNDFSLEDTRTSYNMGLVSELPLAAKWNVQSELLYSEQGYVLNNNNSAADLEVDLNYLQLPLLAELKLWKGLYLQAGPQLSYLLNKDSLPEDGENGTVFNYNRVDFSIAFGAEYQFQNLMVFGRYSNGINRIVNSSDVQTHNRVMQLGLGILL</sequence>
<evidence type="ECO:0000256" key="1">
    <source>
        <dbReference type="SAM" id="SignalP"/>
    </source>
</evidence>
<dbReference type="Proteomes" id="UP000316727">
    <property type="component" value="Unassembled WGS sequence"/>
</dbReference>
<comment type="caution">
    <text evidence="3">The sequence shown here is derived from an EMBL/GenBank/DDBJ whole genome shotgun (WGS) entry which is preliminary data.</text>
</comment>
<protein>
    <submittedName>
        <fullName evidence="3">PorT family protein</fullName>
    </submittedName>
</protein>
<feature type="domain" description="Outer membrane protein beta-barrel" evidence="2">
    <location>
        <begin position="21"/>
        <end position="173"/>
    </location>
</feature>
<dbReference type="OrthoDB" id="1160354at2"/>
<proteinExistence type="predicted"/>
<dbReference type="RefSeq" id="WP_140619827.1">
    <property type="nucleotide sequence ID" value="NZ_VFRQ01000002.1"/>
</dbReference>
<dbReference type="Pfam" id="PF13568">
    <property type="entry name" value="OMP_b-brl_2"/>
    <property type="match status" value="1"/>
</dbReference>
<dbReference type="EMBL" id="VFRQ01000002">
    <property type="protein sequence ID" value="TPE45272.1"/>
    <property type="molecule type" value="Genomic_DNA"/>
</dbReference>